<dbReference type="EMBL" id="VKAC01000019">
    <property type="protein sequence ID" value="TXR51643.1"/>
    <property type="molecule type" value="Genomic_DNA"/>
</dbReference>
<dbReference type="SMART" id="SM00829">
    <property type="entry name" value="PKS_ER"/>
    <property type="match status" value="1"/>
</dbReference>
<evidence type="ECO:0000313" key="2">
    <source>
        <dbReference type="EMBL" id="TXR51643.1"/>
    </source>
</evidence>
<dbReference type="PANTHER" id="PTHR44013:SF1">
    <property type="entry name" value="ZINC-TYPE ALCOHOL DEHYDROGENASE-LIKE PROTEIN C16A3.02C"/>
    <property type="match status" value="1"/>
</dbReference>
<comment type="caution">
    <text evidence="2">The sequence shown here is derived from an EMBL/GenBank/DDBJ whole genome shotgun (WGS) entry which is preliminary data.</text>
</comment>
<dbReference type="SUPFAM" id="SSF50129">
    <property type="entry name" value="GroES-like"/>
    <property type="match status" value="1"/>
</dbReference>
<dbReference type="Pfam" id="PF13602">
    <property type="entry name" value="ADH_zinc_N_2"/>
    <property type="match status" value="1"/>
</dbReference>
<proteinExistence type="predicted"/>
<dbReference type="InterPro" id="IPR036291">
    <property type="entry name" value="NAD(P)-bd_dom_sf"/>
</dbReference>
<protein>
    <submittedName>
        <fullName evidence="2">NADP-dependent oxidoreductase</fullName>
    </submittedName>
</protein>
<dbReference type="Proteomes" id="UP000321234">
    <property type="component" value="Unassembled WGS sequence"/>
</dbReference>
<dbReference type="Gene3D" id="3.90.180.10">
    <property type="entry name" value="Medium-chain alcohol dehydrogenases, catalytic domain"/>
    <property type="match status" value="1"/>
</dbReference>
<evidence type="ECO:0000313" key="3">
    <source>
        <dbReference type="Proteomes" id="UP000321234"/>
    </source>
</evidence>
<sequence>MKAVRYSQFGSADVLHLEDVAVPVPTDGQVRVRVAATSFNPVDASIRAGGMQGPVPVTLPHTPGIDVAGTVDALAPGADHADHADHADDGEGRGRLAVGEAVIGFLPLTAPGASAEFALAPADALVAAPTSVDLADAAALPIVGLTAWQALFEHGALQAGQRVLVNGAGGAVGLYAVQLAVAAGAHVVGVAGPRSAERVRDAGAHVVVDRSSLGSSDELAEAVGGPVDLALNLAPVEAGQLDALVALVVDGGTLVNTTVWMPAPSDEARGVRGVDVFVRSDAGQLTELVRRVDAGELRISVGERIGLADLPALHARAAAGEVSGKVVVVL</sequence>
<name>A0A5C8Z346_9ACTN</name>
<dbReference type="PANTHER" id="PTHR44013">
    <property type="entry name" value="ZINC-TYPE ALCOHOL DEHYDROGENASE-LIKE PROTEIN C16A3.02C"/>
    <property type="match status" value="1"/>
</dbReference>
<dbReference type="CDD" id="cd05289">
    <property type="entry name" value="MDR_like_2"/>
    <property type="match status" value="1"/>
</dbReference>
<accession>A0A5C8Z346</accession>
<organism evidence="2 3">
    <name type="scientific">Quadrisphaera setariae</name>
    <dbReference type="NCBI Taxonomy" id="2593304"/>
    <lineage>
        <taxon>Bacteria</taxon>
        <taxon>Bacillati</taxon>
        <taxon>Actinomycetota</taxon>
        <taxon>Actinomycetes</taxon>
        <taxon>Kineosporiales</taxon>
        <taxon>Kineosporiaceae</taxon>
        <taxon>Quadrisphaera</taxon>
    </lineage>
</organism>
<dbReference type="RefSeq" id="WP_147928437.1">
    <property type="nucleotide sequence ID" value="NZ_VKAC01000019.1"/>
</dbReference>
<dbReference type="OrthoDB" id="9801186at2"/>
<feature type="domain" description="Enoyl reductase (ER)" evidence="1">
    <location>
        <begin position="10"/>
        <end position="328"/>
    </location>
</feature>
<dbReference type="GO" id="GO:0016491">
    <property type="term" value="F:oxidoreductase activity"/>
    <property type="evidence" value="ECO:0007669"/>
    <property type="project" value="InterPro"/>
</dbReference>
<dbReference type="AlphaFoldDB" id="A0A5C8Z346"/>
<dbReference type="InterPro" id="IPR013154">
    <property type="entry name" value="ADH-like_N"/>
</dbReference>
<evidence type="ECO:0000259" key="1">
    <source>
        <dbReference type="SMART" id="SM00829"/>
    </source>
</evidence>
<dbReference type="SUPFAM" id="SSF51735">
    <property type="entry name" value="NAD(P)-binding Rossmann-fold domains"/>
    <property type="match status" value="1"/>
</dbReference>
<dbReference type="InterPro" id="IPR011032">
    <property type="entry name" value="GroES-like_sf"/>
</dbReference>
<keyword evidence="3" id="KW-1185">Reference proteome</keyword>
<dbReference type="Gene3D" id="3.40.50.720">
    <property type="entry name" value="NAD(P)-binding Rossmann-like Domain"/>
    <property type="match status" value="1"/>
</dbReference>
<dbReference type="InterPro" id="IPR020843">
    <property type="entry name" value="ER"/>
</dbReference>
<gene>
    <name evidence="2" type="ORF">FMM08_21675</name>
</gene>
<dbReference type="InterPro" id="IPR052733">
    <property type="entry name" value="Chloroplast_QOR"/>
</dbReference>
<reference evidence="2 3" key="1">
    <citation type="submission" date="2019-07" db="EMBL/GenBank/DDBJ databases">
        <title>Quadrisphaera sp. strain DD2A genome sequencing and assembly.</title>
        <authorList>
            <person name="Kim I."/>
        </authorList>
    </citation>
    <scope>NUCLEOTIDE SEQUENCE [LARGE SCALE GENOMIC DNA]</scope>
    <source>
        <strain evidence="2 3">DD2A</strain>
    </source>
</reference>
<dbReference type="Pfam" id="PF08240">
    <property type="entry name" value="ADH_N"/>
    <property type="match status" value="1"/>
</dbReference>